<name>J0XZ79_9BACT</name>
<dbReference type="RefSeq" id="WP_002660225.1">
    <property type="nucleotide sequence ID" value="NZ_JH719942.1"/>
</dbReference>
<accession>J0XZ79</accession>
<evidence type="ECO:0000313" key="1">
    <source>
        <dbReference type="EMBL" id="EJF54491.1"/>
    </source>
</evidence>
<proteinExistence type="predicted"/>
<dbReference type="GO" id="GO:0043565">
    <property type="term" value="F:sequence-specific DNA binding"/>
    <property type="evidence" value="ECO:0007669"/>
    <property type="project" value="InterPro"/>
</dbReference>
<organism evidence="1 2">
    <name type="scientific">Saprospira grandis DSM 2844</name>
    <dbReference type="NCBI Taxonomy" id="694433"/>
    <lineage>
        <taxon>Bacteria</taxon>
        <taxon>Pseudomonadati</taxon>
        <taxon>Bacteroidota</taxon>
        <taxon>Saprospiria</taxon>
        <taxon>Saprospirales</taxon>
        <taxon>Saprospiraceae</taxon>
        <taxon>Saprospira</taxon>
    </lineage>
</organism>
<dbReference type="EMBL" id="JH719942">
    <property type="protein sequence ID" value="EJF54491.1"/>
    <property type="molecule type" value="Genomic_DNA"/>
</dbReference>
<dbReference type="Proteomes" id="UP000005113">
    <property type="component" value="Unassembled WGS sequence"/>
</dbReference>
<reference evidence="2" key="1">
    <citation type="journal article" date="2012" name="Stand. Genomic Sci.">
        <title>Permanent draft genome sequence of the gliding predator Saprospira grandis strain Sa g1 (= HR1).</title>
        <authorList>
            <person name="Mavromatis K."/>
            <person name="Chertkov O."/>
            <person name="Lapidus A."/>
            <person name="Nolan M."/>
            <person name="Lucas S."/>
            <person name="Tice H."/>
            <person name="Del Rio T.G."/>
            <person name="Cheng J.F."/>
            <person name="Han C."/>
            <person name="Tapia R."/>
            <person name="Bruce D."/>
            <person name="Goodwin L.A."/>
            <person name="Pitluck S."/>
            <person name="Huntemann M."/>
            <person name="Liolios K."/>
            <person name="Pagani I."/>
            <person name="Ivanova N."/>
            <person name="Mikhailova N."/>
            <person name="Pati A."/>
            <person name="Chen A."/>
            <person name="Palaniappan K."/>
            <person name="Land M."/>
            <person name="Brambilla E.M."/>
            <person name="Rohde M."/>
            <person name="Spring S."/>
            <person name="Goker M."/>
            <person name="Detter J.C."/>
            <person name="Bristow J."/>
            <person name="Eisen J.A."/>
            <person name="Markowitz V."/>
            <person name="Hugenholtz P."/>
            <person name="Kyrpides N.C."/>
            <person name="Klenk H.P."/>
            <person name="Woyke T."/>
        </authorList>
    </citation>
    <scope>NUCLEOTIDE SEQUENCE [LARGE SCALE GENOMIC DNA]</scope>
    <source>
        <strain evidence="2">DSM 2844</strain>
    </source>
</reference>
<sequence length="43" mass="4979">MRKKRRNFSSKFKTKVALEALKDQLTLAELATKYELHANQISA</sequence>
<evidence type="ECO:0000313" key="2">
    <source>
        <dbReference type="Proteomes" id="UP000005113"/>
    </source>
</evidence>
<protein>
    <submittedName>
        <fullName evidence="1">Transposase</fullName>
    </submittedName>
</protein>
<dbReference type="SUPFAM" id="SSF48295">
    <property type="entry name" value="TrpR-like"/>
    <property type="match status" value="1"/>
</dbReference>
<dbReference type="HOGENOM" id="CLU_027402_36_5_10"/>
<dbReference type="AlphaFoldDB" id="J0XZ79"/>
<dbReference type="InterPro" id="IPR010921">
    <property type="entry name" value="Trp_repressor/repl_initiator"/>
</dbReference>
<gene>
    <name evidence="1" type="ORF">SapgrDRAFT_2837</name>
</gene>